<dbReference type="EMBL" id="SHMC01000003">
    <property type="protein sequence ID" value="TAA25806.1"/>
    <property type="molecule type" value="Genomic_DNA"/>
</dbReference>
<reference evidence="1 2" key="1">
    <citation type="submission" date="2019-02" db="EMBL/GenBank/DDBJ databases">
        <title>WGS of Pseudoxanthomonas species novum from clinical isolates.</title>
        <authorList>
            <person name="Bernier A.-M."/>
            <person name="Bernard K."/>
            <person name="Vachon A."/>
        </authorList>
    </citation>
    <scope>NUCLEOTIDE SEQUENCE [LARGE SCALE GENOMIC DNA]</scope>
    <source>
        <strain evidence="1 2">NML171200</strain>
    </source>
</reference>
<accession>A0A4V6MKP4</accession>
<dbReference type="Gene3D" id="3.10.450.50">
    <property type="match status" value="1"/>
</dbReference>
<protein>
    <submittedName>
        <fullName evidence="1">DUF4440 domain-containing protein</fullName>
    </submittedName>
</protein>
<dbReference type="Proteomes" id="UP000292627">
    <property type="component" value="Unassembled WGS sequence"/>
</dbReference>
<dbReference type="AlphaFoldDB" id="A0A4V6MKP4"/>
<dbReference type="InterPro" id="IPR032710">
    <property type="entry name" value="NTF2-like_dom_sf"/>
</dbReference>
<proteinExistence type="predicted"/>
<organism evidence="1 2">
    <name type="scientific">Pseudoxanthomonas winnipegensis</name>
    <dbReference type="NCBI Taxonomy" id="2480810"/>
    <lineage>
        <taxon>Bacteria</taxon>
        <taxon>Pseudomonadati</taxon>
        <taxon>Pseudomonadota</taxon>
        <taxon>Gammaproteobacteria</taxon>
        <taxon>Lysobacterales</taxon>
        <taxon>Lysobacteraceae</taxon>
        <taxon>Pseudoxanthomonas</taxon>
    </lineage>
</organism>
<dbReference type="OrthoDB" id="8754772at2"/>
<name>A0A4V6MKP4_9GAMM</name>
<evidence type="ECO:0000313" key="1">
    <source>
        <dbReference type="EMBL" id="TAA25806.1"/>
    </source>
</evidence>
<sequence length="155" mass="17068">MLAGARLQKEHGWHDMTGAGDARDHGAIDALIAAFYGAFDNRDGRAIPAEALRDLFLPGAIVTRAAGSGPDTMTLDRFIAPRARMLSDGTLTDFHEWETRARTQVLRDIACRHSTYEKRGRDQGARYDGGGAKLFQLVRTLGGWRIASIAWEDDP</sequence>
<gene>
    <name evidence="1" type="ORF">EA660_10270</name>
</gene>
<evidence type="ECO:0000313" key="2">
    <source>
        <dbReference type="Proteomes" id="UP000292627"/>
    </source>
</evidence>
<dbReference type="RefSeq" id="WP_130551424.1">
    <property type="nucleotide sequence ID" value="NZ_SHMC01000003.1"/>
</dbReference>
<dbReference type="SUPFAM" id="SSF54427">
    <property type="entry name" value="NTF2-like"/>
    <property type="match status" value="1"/>
</dbReference>
<comment type="caution">
    <text evidence="1">The sequence shown here is derived from an EMBL/GenBank/DDBJ whole genome shotgun (WGS) entry which is preliminary data.</text>
</comment>